<evidence type="ECO:0000256" key="5">
    <source>
        <dbReference type="ARBA" id="ARBA00023136"/>
    </source>
</evidence>
<proteinExistence type="predicted"/>
<comment type="subcellular location">
    <subcellularLocation>
        <location evidence="1">Cell projection</location>
        <location evidence="1">Cilium</location>
    </subcellularLocation>
    <subcellularLocation>
        <location evidence="2">Membrane</location>
        <topology evidence="2">Multi-pass membrane protein</topology>
    </subcellularLocation>
</comment>
<sequence>MSVHTPLPSNVRHGLASISGSFFIQNKTRDCGESHSYHTGHEAVSSLPLQMALYFNVLFFPIWFVSEIIMLELKYHLLPGYYQFLLITAVTILTLIEVLRLYLGYIGNLHEKVPELAGFLLLTFLIQMPLILFLLTDEKIMILPLEFAVHSIYIIFLKAELLVSFFVLKIMTRQLATQFYLQRTDDLENLPTMVKMQHNRGGLTEQQERDVLMY</sequence>
<evidence type="ECO:0000256" key="4">
    <source>
        <dbReference type="ARBA" id="ARBA00022989"/>
    </source>
</evidence>
<evidence type="ECO:0000313" key="8">
    <source>
        <dbReference type="EMBL" id="KAG9487850.1"/>
    </source>
</evidence>
<keyword evidence="6" id="KW-0966">Cell projection</keyword>
<keyword evidence="3 7" id="KW-0812">Transmembrane</keyword>
<keyword evidence="9" id="KW-1185">Reference proteome</keyword>
<evidence type="ECO:0000256" key="3">
    <source>
        <dbReference type="ARBA" id="ARBA00022692"/>
    </source>
</evidence>
<protein>
    <recommendedName>
        <fullName evidence="10">Transmembrane protein 17</fullName>
    </recommendedName>
</protein>
<feature type="transmembrane region" description="Helical" evidence="7">
    <location>
        <begin position="115"/>
        <end position="135"/>
    </location>
</feature>
<dbReference type="Proteomes" id="UP000770717">
    <property type="component" value="Unassembled WGS sequence"/>
</dbReference>
<dbReference type="AlphaFoldDB" id="A0A8J6KDP8"/>
<keyword evidence="5 7" id="KW-0472">Membrane</keyword>
<dbReference type="PANTHER" id="PTHR13531:SF4">
    <property type="entry name" value="TRANSMEMBRANE PROTEIN 17B"/>
    <property type="match status" value="1"/>
</dbReference>
<dbReference type="PANTHER" id="PTHR13531">
    <property type="entry name" value="GEO07735P1-RELATED-RELATED"/>
    <property type="match status" value="1"/>
</dbReference>
<evidence type="ECO:0000256" key="1">
    <source>
        <dbReference type="ARBA" id="ARBA00004138"/>
    </source>
</evidence>
<dbReference type="InterPro" id="IPR019184">
    <property type="entry name" value="Uncharacterised_TM-17"/>
</dbReference>
<accession>A0A8J6KDP8</accession>
<feature type="transmembrane region" description="Helical" evidence="7">
    <location>
        <begin position="51"/>
        <end position="69"/>
    </location>
</feature>
<evidence type="ECO:0000256" key="2">
    <source>
        <dbReference type="ARBA" id="ARBA00004141"/>
    </source>
</evidence>
<organism evidence="8 9">
    <name type="scientific">Eleutherodactylus coqui</name>
    <name type="common">Puerto Rican coqui</name>
    <dbReference type="NCBI Taxonomy" id="57060"/>
    <lineage>
        <taxon>Eukaryota</taxon>
        <taxon>Metazoa</taxon>
        <taxon>Chordata</taxon>
        <taxon>Craniata</taxon>
        <taxon>Vertebrata</taxon>
        <taxon>Euteleostomi</taxon>
        <taxon>Amphibia</taxon>
        <taxon>Batrachia</taxon>
        <taxon>Anura</taxon>
        <taxon>Neobatrachia</taxon>
        <taxon>Hyloidea</taxon>
        <taxon>Eleutherodactylidae</taxon>
        <taxon>Eleutherodactylinae</taxon>
        <taxon>Eleutherodactylus</taxon>
        <taxon>Eleutherodactylus</taxon>
    </lineage>
</organism>
<reference evidence="8" key="1">
    <citation type="thesis" date="2020" institute="ProQuest LLC" country="789 East Eisenhower Parkway, Ann Arbor, MI, USA">
        <title>Comparative Genomics and Chromosome Evolution.</title>
        <authorList>
            <person name="Mudd A.B."/>
        </authorList>
    </citation>
    <scope>NUCLEOTIDE SEQUENCE</scope>
    <source>
        <strain evidence="8">HN-11 Male</strain>
        <tissue evidence="8">Kidney and liver</tissue>
    </source>
</reference>
<gene>
    <name evidence="8" type="ORF">GDO78_007576</name>
</gene>
<feature type="transmembrane region" description="Helical" evidence="7">
    <location>
        <begin position="81"/>
        <end position="103"/>
    </location>
</feature>
<dbReference type="GO" id="GO:1905515">
    <property type="term" value="P:non-motile cilium assembly"/>
    <property type="evidence" value="ECO:0007669"/>
    <property type="project" value="TreeGrafter"/>
</dbReference>
<dbReference type="Pfam" id="PF09799">
    <property type="entry name" value="Transmemb_17"/>
    <property type="match status" value="1"/>
</dbReference>
<feature type="transmembrane region" description="Helical" evidence="7">
    <location>
        <begin position="147"/>
        <end position="168"/>
    </location>
</feature>
<evidence type="ECO:0000256" key="6">
    <source>
        <dbReference type="ARBA" id="ARBA00023273"/>
    </source>
</evidence>
<evidence type="ECO:0008006" key="10">
    <source>
        <dbReference type="Google" id="ProtNLM"/>
    </source>
</evidence>
<comment type="caution">
    <text evidence="8">The sequence shown here is derived from an EMBL/GenBank/DDBJ whole genome shotgun (WGS) entry which is preliminary data.</text>
</comment>
<evidence type="ECO:0000313" key="9">
    <source>
        <dbReference type="Proteomes" id="UP000770717"/>
    </source>
</evidence>
<dbReference type="GO" id="GO:0035869">
    <property type="term" value="C:ciliary transition zone"/>
    <property type="evidence" value="ECO:0007669"/>
    <property type="project" value="TreeGrafter"/>
</dbReference>
<evidence type="ECO:0000256" key="7">
    <source>
        <dbReference type="SAM" id="Phobius"/>
    </source>
</evidence>
<keyword evidence="4 7" id="KW-1133">Transmembrane helix</keyword>
<name>A0A8J6KDP8_ELECQ</name>
<dbReference type="GO" id="GO:0016020">
    <property type="term" value="C:membrane"/>
    <property type="evidence" value="ECO:0007669"/>
    <property type="project" value="UniProtKB-SubCell"/>
</dbReference>
<dbReference type="OrthoDB" id="311720at2759"/>
<dbReference type="EMBL" id="WNTK01000003">
    <property type="protein sequence ID" value="KAG9487850.1"/>
    <property type="molecule type" value="Genomic_DNA"/>
</dbReference>